<dbReference type="Proteomes" id="UP001066276">
    <property type="component" value="Chromosome 10"/>
</dbReference>
<reference evidence="1" key="1">
    <citation type="journal article" date="2022" name="bioRxiv">
        <title>Sequencing and chromosome-scale assembly of the giantPleurodeles waltlgenome.</title>
        <authorList>
            <person name="Brown T."/>
            <person name="Elewa A."/>
            <person name="Iarovenko S."/>
            <person name="Subramanian E."/>
            <person name="Araus A.J."/>
            <person name="Petzold A."/>
            <person name="Susuki M."/>
            <person name="Suzuki K.-i.T."/>
            <person name="Hayashi T."/>
            <person name="Toyoda A."/>
            <person name="Oliveira C."/>
            <person name="Osipova E."/>
            <person name="Leigh N.D."/>
            <person name="Simon A."/>
            <person name="Yun M.H."/>
        </authorList>
    </citation>
    <scope>NUCLEOTIDE SEQUENCE</scope>
    <source>
        <strain evidence="1">20211129_DDA</strain>
        <tissue evidence="1">Liver</tissue>
    </source>
</reference>
<organism evidence="1 2">
    <name type="scientific">Pleurodeles waltl</name>
    <name type="common">Iberian ribbed newt</name>
    <dbReference type="NCBI Taxonomy" id="8319"/>
    <lineage>
        <taxon>Eukaryota</taxon>
        <taxon>Metazoa</taxon>
        <taxon>Chordata</taxon>
        <taxon>Craniata</taxon>
        <taxon>Vertebrata</taxon>
        <taxon>Euteleostomi</taxon>
        <taxon>Amphibia</taxon>
        <taxon>Batrachia</taxon>
        <taxon>Caudata</taxon>
        <taxon>Salamandroidea</taxon>
        <taxon>Salamandridae</taxon>
        <taxon>Pleurodelinae</taxon>
        <taxon>Pleurodeles</taxon>
    </lineage>
</organism>
<name>A0AAV7M5F1_PLEWA</name>
<proteinExistence type="predicted"/>
<keyword evidence="2" id="KW-1185">Reference proteome</keyword>
<dbReference type="AlphaFoldDB" id="A0AAV7M5F1"/>
<sequence length="107" mass="11254">MNGAAGSRQTPLIHTSACRSHQLSGIGKCDVTFRMVRRTPALSAVCKSRPLCSVGGTTLGISVSPPDSRPPQLPPAELLRLLPLPSKLPGALPWQRCIGPPPPSILD</sequence>
<comment type="caution">
    <text evidence="1">The sequence shown here is derived from an EMBL/GenBank/DDBJ whole genome shotgun (WGS) entry which is preliminary data.</text>
</comment>
<evidence type="ECO:0000313" key="1">
    <source>
        <dbReference type="EMBL" id="KAJ1098339.1"/>
    </source>
</evidence>
<evidence type="ECO:0000313" key="2">
    <source>
        <dbReference type="Proteomes" id="UP001066276"/>
    </source>
</evidence>
<protein>
    <submittedName>
        <fullName evidence="1">Uncharacterized protein</fullName>
    </submittedName>
</protein>
<gene>
    <name evidence="1" type="ORF">NDU88_003454</name>
</gene>
<accession>A0AAV7M5F1</accession>
<dbReference type="EMBL" id="JANPWB010000014">
    <property type="protein sequence ID" value="KAJ1098339.1"/>
    <property type="molecule type" value="Genomic_DNA"/>
</dbReference>